<evidence type="ECO:0000313" key="1">
    <source>
        <dbReference type="EMBL" id="GFY14949.1"/>
    </source>
</evidence>
<comment type="caution">
    <text evidence="1">The sequence shown here is derived from an EMBL/GenBank/DDBJ whole genome shotgun (WGS) entry which is preliminary data.</text>
</comment>
<gene>
    <name evidence="1" type="ORF">TNCV_234991</name>
</gene>
<dbReference type="AlphaFoldDB" id="A0A8X6VNX6"/>
<organism evidence="1 2">
    <name type="scientific">Trichonephila clavipes</name>
    <name type="common">Golden silk orbweaver</name>
    <name type="synonym">Nephila clavipes</name>
    <dbReference type="NCBI Taxonomy" id="2585209"/>
    <lineage>
        <taxon>Eukaryota</taxon>
        <taxon>Metazoa</taxon>
        <taxon>Ecdysozoa</taxon>
        <taxon>Arthropoda</taxon>
        <taxon>Chelicerata</taxon>
        <taxon>Arachnida</taxon>
        <taxon>Araneae</taxon>
        <taxon>Araneomorphae</taxon>
        <taxon>Entelegynae</taxon>
        <taxon>Araneoidea</taxon>
        <taxon>Nephilidae</taxon>
        <taxon>Trichonephila</taxon>
    </lineage>
</organism>
<dbReference type="Proteomes" id="UP000887159">
    <property type="component" value="Unassembled WGS sequence"/>
</dbReference>
<sequence>MQILPYIRHRPHYEARGHAWLSQPNAVAEDGQLQVATHPQSLRVLRRIHRHLKDFSGERHCKKEGRISVEVDKPAGHPRKKQKISKGTSKNFVPELLPAMAAPNAEVCQC</sequence>
<reference evidence="1" key="1">
    <citation type="submission" date="2020-08" db="EMBL/GenBank/DDBJ databases">
        <title>Multicomponent nature underlies the extraordinary mechanical properties of spider dragline silk.</title>
        <authorList>
            <person name="Kono N."/>
            <person name="Nakamura H."/>
            <person name="Mori M."/>
            <person name="Yoshida Y."/>
            <person name="Ohtoshi R."/>
            <person name="Malay A.D."/>
            <person name="Moran D.A.P."/>
            <person name="Tomita M."/>
            <person name="Numata K."/>
            <person name="Arakawa K."/>
        </authorList>
    </citation>
    <scope>NUCLEOTIDE SEQUENCE</scope>
</reference>
<dbReference type="EMBL" id="BMAU01021332">
    <property type="protein sequence ID" value="GFY14949.1"/>
    <property type="molecule type" value="Genomic_DNA"/>
</dbReference>
<proteinExistence type="predicted"/>
<keyword evidence="2" id="KW-1185">Reference proteome</keyword>
<accession>A0A8X6VNX6</accession>
<protein>
    <submittedName>
        <fullName evidence="1">Uncharacterized protein</fullName>
    </submittedName>
</protein>
<evidence type="ECO:0000313" key="2">
    <source>
        <dbReference type="Proteomes" id="UP000887159"/>
    </source>
</evidence>
<name>A0A8X6VNX6_TRICX</name>